<dbReference type="SUPFAM" id="SSF116734">
    <property type="entry name" value="DNA methylase specificity domain"/>
    <property type="match status" value="2"/>
</dbReference>
<dbReference type="Pfam" id="PF01420">
    <property type="entry name" value="Methylase_S"/>
    <property type="match status" value="2"/>
</dbReference>
<dbReference type="Gene3D" id="1.10.287.1120">
    <property type="entry name" value="Bipartite methylase S protein"/>
    <property type="match status" value="1"/>
</dbReference>
<dbReference type="Proteomes" id="UP000287300">
    <property type="component" value="Unassembled WGS sequence"/>
</dbReference>
<accession>A0A401WZ54</accession>
<name>A0A401WZ54_ACEPA</name>
<gene>
    <name evidence="5" type="ORF">NBRC3188_3252</name>
</gene>
<evidence type="ECO:0000259" key="4">
    <source>
        <dbReference type="Pfam" id="PF01420"/>
    </source>
</evidence>
<feature type="domain" description="Type I restriction modification DNA specificity" evidence="4">
    <location>
        <begin position="58"/>
        <end position="187"/>
    </location>
</feature>
<sequence length="437" mass="48865">MKNGRPVLYPTYVMLMEASKLVLYGTQLHASDYVTSGVPCIMPQDIIDGKISTGKIAYISEENANRLSNFRLAQNDIIYPRRGDITKHALITSRENGWLCGTGCLRIRLNTSSILPQYLYYYLTLPHVKEWISQNSVGATMPHLNTSLVGQISVSYPTYDEQHTIASILGSLDDKIELNRRTNETLEAMARALFRDWFVDFGPTRAKMAGEAPYLAPELWELFPGRLDNEGKPEGWKIGELHELTINICNGGTPKRTKSSYWENGDIPWLTSGEVRKQYISETENHITNEGLENSSAKWIPAGSIVIALYGATAGEVGLTATKMTTNQAISSLIPKGIGKSYIFLHMLHSKVNLANKATGSAQQNLSKNLIETFETLIPNDKILYEFENKTSLLFDKIIKNFDESHILAQLRDLLLPKLMSGEISIRDAEKMVEDAA</sequence>
<dbReference type="AlphaFoldDB" id="A0A401WZ54"/>
<dbReference type="GO" id="GO:0003677">
    <property type="term" value="F:DNA binding"/>
    <property type="evidence" value="ECO:0007669"/>
    <property type="project" value="UniProtKB-KW"/>
</dbReference>
<dbReference type="GO" id="GO:0009307">
    <property type="term" value="P:DNA restriction-modification system"/>
    <property type="evidence" value="ECO:0007669"/>
    <property type="project" value="UniProtKB-KW"/>
</dbReference>
<evidence type="ECO:0000256" key="1">
    <source>
        <dbReference type="ARBA" id="ARBA00010923"/>
    </source>
</evidence>
<comment type="similarity">
    <text evidence="1">Belongs to the type-I restriction system S methylase family.</text>
</comment>
<dbReference type="InterPro" id="IPR000055">
    <property type="entry name" value="Restrct_endonuc_typeI_TRD"/>
</dbReference>
<evidence type="ECO:0000256" key="3">
    <source>
        <dbReference type="ARBA" id="ARBA00023125"/>
    </source>
</evidence>
<evidence type="ECO:0000313" key="5">
    <source>
        <dbReference type="EMBL" id="GCD54555.1"/>
    </source>
</evidence>
<dbReference type="InterPro" id="IPR044946">
    <property type="entry name" value="Restrct_endonuc_typeI_TRD_sf"/>
</dbReference>
<comment type="caution">
    <text evidence="5">The sequence shown here is derived from an EMBL/GenBank/DDBJ whole genome shotgun (WGS) entry which is preliminary data.</text>
</comment>
<dbReference type="EMBL" id="BDES01000111">
    <property type="protein sequence ID" value="GCD54555.1"/>
    <property type="molecule type" value="Genomic_DNA"/>
</dbReference>
<dbReference type="PANTHER" id="PTHR30408">
    <property type="entry name" value="TYPE-1 RESTRICTION ENZYME ECOKI SPECIFICITY PROTEIN"/>
    <property type="match status" value="1"/>
</dbReference>
<organism evidence="5 6">
    <name type="scientific">Acetobacter pasteurianus NBRC 3188</name>
    <dbReference type="NCBI Taxonomy" id="1226663"/>
    <lineage>
        <taxon>Bacteria</taxon>
        <taxon>Pseudomonadati</taxon>
        <taxon>Pseudomonadota</taxon>
        <taxon>Alphaproteobacteria</taxon>
        <taxon>Acetobacterales</taxon>
        <taxon>Acetobacteraceae</taxon>
        <taxon>Acetobacter</taxon>
    </lineage>
</organism>
<dbReference type="PANTHER" id="PTHR30408:SF13">
    <property type="entry name" value="TYPE I RESTRICTION ENZYME HINDI SPECIFICITY SUBUNIT"/>
    <property type="match status" value="1"/>
</dbReference>
<protein>
    <submittedName>
        <fullName evidence="5">Type I restriction-modification enzyme S subunit</fullName>
    </submittedName>
</protein>
<dbReference type="Gene3D" id="3.90.220.20">
    <property type="entry name" value="DNA methylase specificity domains"/>
    <property type="match status" value="2"/>
</dbReference>
<dbReference type="RefSeq" id="WP_185369102.1">
    <property type="nucleotide sequence ID" value="NZ_BDES01000111.1"/>
</dbReference>
<feature type="domain" description="Type I restriction modification DNA specificity" evidence="4">
    <location>
        <begin position="233"/>
        <end position="382"/>
    </location>
</feature>
<dbReference type="InterPro" id="IPR052021">
    <property type="entry name" value="Type-I_RS_S_subunit"/>
</dbReference>
<proteinExistence type="inferred from homology"/>
<keyword evidence="3" id="KW-0238">DNA-binding</keyword>
<evidence type="ECO:0000256" key="2">
    <source>
        <dbReference type="ARBA" id="ARBA00022747"/>
    </source>
</evidence>
<keyword evidence="2" id="KW-0680">Restriction system</keyword>
<evidence type="ECO:0000313" key="6">
    <source>
        <dbReference type="Proteomes" id="UP000287300"/>
    </source>
</evidence>
<reference evidence="5 6" key="1">
    <citation type="submission" date="2016-06" db="EMBL/GenBank/DDBJ databases">
        <title>Acetobacter pasteurianus NBRC 3188 whole genome sequencing project.</title>
        <authorList>
            <person name="Matsutani M."/>
            <person name="Shiwa Y."/>
            <person name="Okamoto-Kainuma A."/>
            <person name="Ishikawa M."/>
            <person name="Koizumi Y."/>
            <person name="Yoshikawa H."/>
            <person name="Yakushi T."/>
            <person name="Matsushita K."/>
        </authorList>
    </citation>
    <scope>NUCLEOTIDE SEQUENCE [LARGE SCALE GENOMIC DNA]</scope>
    <source>
        <strain evidence="5 6">NBRC 3188</strain>
    </source>
</reference>